<comment type="caution">
    <text evidence="6">The sequence shown here is derived from an EMBL/GenBank/DDBJ whole genome shotgun (WGS) entry which is preliminary data.</text>
</comment>
<dbReference type="Gene3D" id="1.10.10.10">
    <property type="entry name" value="Winged helix-like DNA-binding domain superfamily/Winged helix DNA-binding domain"/>
    <property type="match status" value="1"/>
</dbReference>
<dbReference type="InterPro" id="IPR036390">
    <property type="entry name" value="WH_DNA-bd_sf"/>
</dbReference>
<dbReference type="PROSITE" id="PS50931">
    <property type="entry name" value="HTH_LYSR"/>
    <property type="match status" value="1"/>
</dbReference>
<evidence type="ECO:0000313" key="7">
    <source>
        <dbReference type="Proteomes" id="UP000318405"/>
    </source>
</evidence>
<name>A0A556ABU4_9BURK</name>
<dbReference type="Proteomes" id="UP000318405">
    <property type="component" value="Unassembled WGS sequence"/>
</dbReference>
<dbReference type="InterPro" id="IPR000847">
    <property type="entry name" value="LysR_HTH_N"/>
</dbReference>
<keyword evidence="2" id="KW-0805">Transcription regulation</keyword>
<dbReference type="Gene3D" id="3.40.190.290">
    <property type="match status" value="1"/>
</dbReference>
<dbReference type="SUPFAM" id="SSF46785">
    <property type="entry name" value="Winged helix' DNA-binding domain"/>
    <property type="match status" value="1"/>
</dbReference>
<comment type="similarity">
    <text evidence="1">Belongs to the LysR transcriptional regulatory family.</text>
</comment>
<dbReference type="GO" id="GO:0043565">
    <property type="term" value="F:sequence-specific DNA binding"/>
    <property type="evidence" value="ECO:0007669"/>
    <property type="project" value="TreeGrafter"/>
</dbReference>
<evidence type="ECO:0000256" key="3">
    <source>
        <dbReference type="ARBA" id="ARBA00023125"/>
    </source>
</evidence>
<dbReference type="Pfam" id="PF00126">
    <property type="entry name" value="HTH_1"/>
    <property type="match status" value="1"/>
</dbReference>
<evidence type="ECO:0000256" key="2">
    <source>
        <dbReference type="ARBA" id="ARBA00023015"/>
    </source>
</evidence>
<proteinExistence type="inferred from homology"/>
<dbReference type="GO" id="GO:0009089">
    <property type="term" value="P:lysine biosynthetic process via diaminopimelate"/>
    <property type="evidence" value="ECO:0007669"/>
    <property type="project" value="TreeGrafter"/>
</dbReference>
<organism evidence="6 7">
    <name type="scientific">Verticiella sediminum</name>
    <dbReference type="NCBI Taxonomy" id="1247510"/>
    <lineage>
        <taxon>Bacteria</taxon>
        <taxon>Pseudomonadati</taxon>
        <taxon>Pseudomonadota</taxon>
        <taxon>Betaproteobacteria</taxon>
        <taxon>Burkholderiales</taxon>
        <taxon>Alcaligenaceae</taxon>
        <taxon>Verticiella</taxon>
    </lineage>
</organism>
<dbReference type="AlphaFoldDB" id="A0A556ABU4"/>
<dbReference type="PANTHER" id="PTHR30427:SF1">
    <property type="entry name" value="TRANSCRIPTIONAL ACTIVATOR PROTEIN LYSR"/>
    <property type="match status" value="1"/>
</dbReference>
<keyword evidence="4" id="KW-0804">Transcription</keyword>
<dbReference type="GO" id="GO:0010628">
    <property type="term" value="P:positive regulation of gene expression"/>
    <property type="evidence" value="ECO:0007669"/>
    <property type="project" value="TreeGrafter"/>
</dbReference>
<gene>
    <name evidence="6" type="ORF">FOZ76_21195</name>
</gene>
<feature type="domain" description="HTH lysR-type" evidence="5">
    <location>
        <begin position="1"/>
        <end position="58"/>
    </location>
</feature>
<evidence type="ECO:0000256" key="4">
    <source>
        <dbReference type="ARBA" id="ARBA00023163"/>
    </source>
</evidence>
<dbReference type="Pfam" id="PF03466">
    <property type="entry name" value="LysR_substrate"/>
    <property type="match status" value="1"/>
</dbReference>
<reference evidence="6 7" key="1">
    <citation type="submission" date="2019-07" db="EMBL/GenBank/DDBJ databases">
        <title>Qingshengfaniella alkalisoli gen. nov., sp. nov., isolated from saline soil.</title>
        <authorList>
            <person name="Xu L."/>
            <person name="Huang X.-X."/>
            <person name="Sun J.-Q."/>
        </authorList>
    </citation>
    <scope>NUCLEOTIDE SEQUENCE [LARGE SCALE GENOMIC DNA]</scope>
    <source>
        <strain evidence="6 7">DSM 27279</strain>
    </source>
</reference>
<protein>
    <submittedName>
        <fullName evidence="6">LysR family transcriptional regulator</fullName>
    </submittedName>
</protein>
<evidence type="ECO:0000256" key="1">
    <source>
        <dbReference type="ARBA" id="ARBA00009437"/>
    </source>
</evidence>
<dbReference type="RefSeq" id="WP_143950259.1">
    <property type="nucleotide sequence ID" value="NZ_BAABMB010000003.1"/>
</dbReference>
<dbReference type="InterPro" id="IPR036388">
    <property type="entry name" value="WH-like_DNA-bd_sf"/>
</dbReference>
<evidence type="ECO:0000259" key="5">
    <source>
        <dbReference type="PROSITE" id="PS50931"/>
    </source>
</evidence>
<evidence type="ECO:0000313" key="6">
    <source>
        <dbReference type="EMBL" id="TSH90343.1"/>
    </source>
</evidence>
<dbReference type="InterPro" id="IPR005119">
    <property type="entry name" value="LysR_subst-bd"/>
</dbReference>
<keyword evidence="7" id="KW-1185">Reference proteome</keyword>
<dbReference type="SUPFAM" id="SSF53850">
    <property type="entry name" value="Periplasmic binding protein-like II"/>
    <property type="match status" value="1"/>
</dbReference>
<dbReference type="EMBL" id="VLTJ01000039">
    <property type="protein sequence ID" value="TSH90343.1"/>
    <property type="molecule type" value="Genomic_DNA"/>
</dbReference>
<keyword evidence="3" id="KW-0238">DNA-binding</keyword>
<sequence length="310" mass="33484">MNLRQIEIFRCVMQTGSIKGAAALLHVTPPAVSKLLEAAERACGITLFERVKGRLVATPEAVRLYDEVEQVWQRVEHLRTFTRELALPSGAALHLAISPSLGASIVPRAVTALIDRTPDARITVDQQIPHLLVKAIVDGVSDIGVTLSPQTHPSVDVLARYPCKLVCVMPAGHPLARKKSVAPADLLGHPVISFPQALAYGMSNVDLYGRQADQIRSCLDVRSGPTACWFSMAGAGVAIVDDTSVAGGVFPSLTVRPYRCGARLAVHLLKHYHRPLSRMSEAFCEAFDATWRAVYGGGGSEEVRLRAARL</sequence>
<dbReference type="PANTHER" id="PTHR30427">
    <property type="entry name" value="TRANSCRIPTIONAL ACTIVATOR PROTEIN LYSR"/>
    <property type="match status" value="1"/>
</dbReference>
<dbReference type="GO" id="GO:0003700">
    <property type="term" value="F:DNA-binding transcription factor activity"/>
    <property type="evidence" value="ECO:0007669"/>
    <property type="project" value="InterPro"/>
</dbReference>
<dbReference type="OrthoDB" id="110033at2"/>
<accession>A0A556ABU4</accession>